<feature type="transmembrane region" description="Helical" evidence="7">
    <location>
        <begin position="205"/>
        <end position="225"/>
    </location>
</feature>
<keyword evidence="4 7" id="KW-1133">Transmembrane helix</keyword>
<feature type="compositionally biased region" description="Basic and acidic residues" evidence="6">
    <location>
        <begin position="67"/>
        <end position="79"/>
    </location>
</feature>
<dbReference type="GO" id="GO:0022857">
    <property type="term" value="F:transmembrane transporter activity"/>
    <property type="evidence" value="ECO:0007669"/>
    <property type="project" value="InterPro"/>
</dbReference>
<dbReference type="OrthoDB" id="9986881at2759"/>
<keyword evidence="3 7" id="KW-0812">Transmembrane</keyword>
<dbReference type="GO" id="GO:0005886">
    <property type="term" value="C:plasma membrane"/>
    <property type="evidence" value="ECO:0007669"/>
    <property type="project" value="TreeGrafter"/>
</dbReference>
<feature type="transmembrane region" description="Helical" evidence="7">
    <location>
        <begin position="231"/>
        <end position="254"/>
    </location>
</feature>
<dbReference type="Proteomes" id="UP000077266">
    <property type="component" value="Unassembled WGS sequence"/>
</dbReference>
<feature type="transmembrane region" description="Helical" evidence="7">
    <location>
        <begin position="478"/>
        <end position="503"/>
    </location>
</feature>
<feature type="transmembrane region" description="Helical" evidence="7">
    <location>
        <begin position="543"/>
        <end position="566"/>
    </location>
</feature>
<feature type="transmembrane region" description="Helical" evidence="7">
    <location>
        <begin position="178"/>
        <end position="198"/>
    </location>
</feature>
<protein>
    <submittedName>
        <fullName evidence="9">Bicyclomycin resistance protein</fullName>
    </submittedName>
</protein>
<dbReference type="EMBL" id="KV425983">
    <property type="protein sequence ID" value="KZV93839.1"/>
    <property type="molecule type" value="Genomic_DNA"/>
</dbReference>
<dbReference type="STRING" id="1314781.A0A166AP17"/>
<feature type="transmembrane region" description="Helical" evidence="7">
    <location>
        <begin position="515"/>
        <end position="537"/>
    </location>
</feature>
<evidence type="ECO:0000259" key="8">
    <source>
        <dbReference type="PROSITE" id="PS50850"/>
    </source>
</evidence>
<evidence type="ECO:0000256" key="5">
    <source>
        <dbReference type="ARBA" id="ARBA00023136"/>
    </source>
</evidence>
<evidence type="ECO:0000256" key="6">
    <source>
        <dbReference type="SAM" id="MobiDB-lite"/>
    </source>
</evidence>
<evidence type="ECO:0000313" key="10">
    <source>
        <dbReference type="Proteomes" id="UP000077266"/>
    </source>
</evidence>
<dbReference type="InterPro" id="IPR036259">
    <property type="entry name" value="MFS_trans_sf"/>
</dbReference>
<dbReference type="InterPro" id="IPR011701">
    <property type="entry name" value="MFS"/>
</dbReference>
<dbReference type="AlphaFoldDB" id="A0A166AP17"/>
<organism evidence="9 10">
    <name type="scientific">Exidia glandulosa HHB12029</name>
    <dbReference type="NCBI Taxonomy" id="1314781"/>
    <lineage>
        <taxon>Eukaryota</taxon>
        <taxon>Fungi</taxon>
        <taxon>Dikarya</taxon>
        <taxon>Basidiomycota</taxon>
        <taxon>Agaricomycotina</taxon>
        <taxon>Agaricomycetes</taxon>
        <taxon>Auriculariales</taxon>
        <taxon>Exidiaceae</taxon>
        <taxon>Exidia</taxon>
    </lineage>
</organism>
<dbReference type="PANTHER" id="PTHR23502:SF31">
    <property type="entry name" value="POLYAMINE TRANSPORTER 1"/>
    <property type="match status" value="1"/>
</dbReference>
<proteinExistence type="predicted"/>
<feature type="transmembrane region" description="Helical" evidence="7">
    <location>
        <begin position="372"/>
        <end position="398"/>
    </location>
</feature>
<sequence length="581" mass="63326">MPPRRPTCEHIDSVLLPDDFEKHHPPTQPPSRRDSVALGHSAEANATGGSLDVPATLTGDGLATAVDSRRSSRTAHDQAQDANELELGVTAEGDLKRRKTEKTQEGVPAEQRDWPDDVVIFDSKSDPANPKNWPFRRKVAITLLFGITTMCSTFASSVFSPASLYIARQYGISSEVSILGIAIFIAGYIPGPVIWAPVSELYGRRLAIILPMFVFICLSAATATAKDLQTIFITRFFAGVMASSPVTIAGGGLADMFDQKDRGSAVVFYALAVVAGPTLGPVIGGAVSQSHLGWRWTEYLTVILTAVVLVVDIFYLPETFAPVILSRKARDLRLKTGRWALHSRQETVQYTLSSFMEHNLLRPLRMIALEPMVTAITIYNSFAYGILYLLFGAVPIVYGEKRGWNTLESSLPFLGVLVGTILAALINIQYSTRVFQPLVEKHGVVAPEKRLPPMMIGAVAFPVGFFLLGWTANPSIHWFPSVLGLVFIGMSFLLIFQSGINYLIDAYTQYAASAVAANTFLRSIFAAALPFVAQPLFKGLDVAWASTLLGCIGVVLAVVPFLFYFYGARLRAKSHMAANDD</sequence>
<accession>A0A166AP17</accession>
<feature type="compositionally biased region" description="Basic and acidic residues" evidence="6">
    <location>
        <begin position="1"/>
        <end position="12"/>
    </location>
</feature>
<reference evidence="9 10" key="1">
    <citation type="journal article" date="2016" name="Mol. Biol. Evol.">
        <title>Comparative Genomics of Early-Diverging Mushroom-Forming Fungi Provides Insights into the Origins of Lignocellulose Decay Capabilities.</title>
        <authorList>
            <person name="Nagy L.G."/>
            <person name="Riley R."/>
            <person name="Tritt A."/>
            <person name="Adam C."/>
            <person name="Daum C."/>
            <person name="Floudas D."/>
            <person name="Sun H."/>
            <person name="Yadav J.S."/>
            <person name="Pangilinan J."/>
            <person name="Larsson K.H."/>
            <person name="Matsuura K."/>
            <person name="Barry K."/>
            <person name="Labutti K."/>
            <person name="Kuo R."/>
            <person name="Ohm R.A."/>
            <person name="Bhattacharya S.S."/>
            <person name="Shirouzu T."/>
            <person name="Yoshinaga Y."/>
            <person name="Martin F.M."/>
            <person name="Grigoriev I.V."/>
            <person name="Hibbett D.S."/>
        </authorList>
    </citation>
    <scope>NUCLEOTIDE SEQUENCE [LARGE SCALE GENOMIC DNA]</scope>
    <source>
        <strain evidence="9 10">HHB12029</strain>
    </source>
</reference>
<dbReference type="Pfam" id="PF07690">
    <property type="entry name" value="MFS_1"/>
    <property type="match status" value="1"/>
</dbReference>
<name>A0A166AP17_EXIGL</name>
<feature type="region of interest" description="Disordered" evidence="6">
    <location>
        <begin position="1"/>
        <end position="111"/>
    </location>
</feature>
<dbReference type="FunFam" id="1.20.1250.20:FF:000011">
    <property type="entry name" value="MFS multidrug transporter, putative"/>
    <property type="match status" value="1"/>
</dbReference>
<comment type="subcellular location">
    <subcellularLocation>
        <location evidence="1">Membrane</location>
        <topology evidence="1">Multi-pass membrane protein</topology>
    </subcellularLocation>
</comment>
<dbReference type="InParanoid" id="A0A166AP17"/>
<gene>
    <name evidence="9" type="ORF">EXIGLDRAFT_645757</name>
</gene>
<dbReference type="FunCoup" id="A0A166AP17">
    <property type="interactions" value="173"/>
</dbReference>
<keyword evidence="5 7" id="KW-0472">Membrane</keyword>
<dbReference type="CDD" id="cd17323">
    <property type="entry name" value="MFS_Tpo1_MDR_like"/>
    <property type="match status" value="1"/>
</dbReference>
<evidence type="ECO:0000256" key="3">
    <source>
        <dbReference type="ARBA" id="ARBA00022692"/>
    </source>
</evidence>
<feature type="transmembrane region" description="Helical" evidence="7">
    <location>
        <begin position="299"/>
        <end position="325"/>
    </location>
</feature>
<evidence type="ECO:0000256" key="4">
    <source>
        <dbReference type="ARBA" id="ARBA00022989"/>
    </source>
</evidence>
<dbReference type="SUPFAM" id="SSF103473">
    <property type="entry name" value="MFS general substrate transporter"/>
    <property type="match status" value="1"/>
</dbReference>
<dbReference type="InterPro" id="IPR020846">
    <property type="entry name" value="MFS_dom"/>
</dbReference>
<evidence type="ECO:0000313" key="9">
    <source>
        <dbReference type="EMBL" id="KZV93839.1"/>
    </source>
</evidence>
<feature type="transmembrane region" description="Helical" evidence="7">
    <location>
        <begin position="451"/>
        <end position="472"/>
    </location>
</feature>
<dbReference type="Gene3D" id="1.20.1250.20">
    <property type="entry name" value="MFS general substrate transporter like domains"/>
    <property type="match status" value="1"/>
</dbReference>
<evidence type="ECO:0000256" key="7">
    <source>
        <dbReference type="SAM" id="Phobius"/>
    </source>
</evidence>
<evidence type="ECO:0000256" key="1">
    <source>
        <dbReference type="ARBA" id="ARBA00004141"/>
    </source>
</evidence>
<feature type="transmembrane region" description="Helical" evidence="7">
    <location>
        <begin position="139"/>
        <end position="166"/>
    </location>
</feature>
<feature type="transmembrane region" description="Helical" evidence="7">
    <location>
        <begin position="410"/>
        <end position="430"/>
    </location>
</feature>
<keyword evidence="10" id="KW-1185">Reference proteome</keyword>
<evidence type="ECO:0000256" key="2">
    <source>
        <dbReference type="ARBA" id="ARBA00022448"/>
    </source>
</evidence>
<feature type="transmembrane region" description="Helical" evidence="7">
    <location>
        <begin position="266"/>
        <end position="287"/>
    </location>
</feature>
<keyword evidence="2" id="KW-0813">Transport</keyword>
<dbReference type="PANTHER" id="PTHR23502">
    <property type="entry name" value="MAJOR FACILITATOR SUPERFAMILY"/>
    <property type="match status" value="1"/>
</dbReference>
<feature type="domain" description="Major facilitator superfamily (MFS) profile" evidence="8">
    <location>
        <begin position="141"/>
        <end position="571"/>
    </location>
</feature>
<dbReference type="PROSITE" id="PS50850">
    <property type="entry name" value="MFS"/>
    <property type="match status" value="1"/>
</dbReference>